<proteinExistence type="predicted"/>
<dbReference type="CDD" id="cd07185">
    <property type="entry name" value="OmpA_C-like"/>
    <property type="match status" value="1"/>
</dbReference>
<dbReference type="PANTHER" id="PTHR30329">
    <property type="entry name" value="STATOR ELEMENT OF FLAGELLAR MOTOR COMPLEX"/>
    <property type="match status" value="1"/>
</dbReference>
<feature type="domain" description="OmpA-like" evidence="7">
    <location>
        <begin position="188"/>
        <end position="304"/>
    </location>
</feature>
<evidence type="ECO:0000256" key="6">
    <source>
        <dbReference type="SAM" id="Phobius"/>
    </source>
</evidence>
<comment type="caution">
    <text evidence="8">The sequence shown here is derived from an EMBL/GenBank/DDBJ whole genome shotgun (WGS) entry which is preliminary data.</text>
</comment>
<reference evidence="8" key="1">
    <citation type="submission" date="2020-12" db="EMBL/GenBank/DDBJ databases">
        <title>Bacterial novel species Flavobacterium sp. SE-1-e isolated from soil.</title>
        <authorList>
            <person name="Jung H.-Y."/>
        </authorList>
    </citation>
    <scope>NUCLEOTIDE SEQUENCE</scope>
    <source>
        <strain evidence="8">SE-1-e</strain>
    </source>
</reference>
<dbReference type="PANTHER" id="PTHR30329:SF21">
    <property type="entry name" value="LIPOPROTEIN YIAD-RELATED"/>
    <property type="match status" value="1"/>
</dbReference>
<keyword evidence="9" id="KW-1185">Reference proteome</keyword>
<keyword evidence="6" id="KW-1133">Transmembrane helix</keyword>
<gene>
    <name evidence="8" type="ORF">I5M07_01465</name>
</gene>
<dbReference type="PRINTS" id="PR01021">
    <property type="entry name" value="OMPADOMAIN"/>
</dbReference>
<dbReference type="Proteomes" id="UP000609172">
    <property type="component" value="Unassembled WGS sequence"/>
</dbReference>
<evidence type="ECO:0000256" key="3">
    <source>
        <dbReference type="ARBA" id="ARBA00023237"/>
    </source>
</evidence>
<organism evidence="8 9">
    <name type="scientific">Flavobacterium agrisoli</name>
    <dbReference type="NCBI Taxonomy" id="2793066"/>
    <lineage>
        <taxon>Bacteria</taxon>
        <taxon>Pseudomonadati</taxon>
        <taxon>Bacteroidota</taxon>
        <taxon>Flavobacteriia</taxon>
        <taxon>Flavobacteriales</taxon>
        <taxon>Flavobacteriaceae</taxon>
        <taxon>Flavobacterium</taxon>
    </lineage>
</organism>
<evidence type="ECO:0000259" key="7">
    <source>
        <dbReference type="PROSITE" id="PS51123"/>
    </source>
</evidence>
<dbReference type="RefSeq" id="WP_200104417.1">
    <property type="nucleotide sequence ID" value="NZ_JAEHFV010000001.1"/>
</dbReference>
<dbReference type="SUPFAM" id="SSF103088">
    <property type="entry name" value="OmpA-like"/>
    <property type="match status" value="2"/>
</dbReference>
<dbReference type="InterPro" id="IPR036737">
    <property type="entry name" value="OmpA-like_sf"/>
</dbReference>
<feature type="region of interest" description="Disordered" evidence="5">
    <location>
        <begin position="274"/>
        <end position="304"/>
    </location>
</feature>
<evidence type="ECO:0000256" key="4">
    <source>
        <dbReference type="PROSITE-ProRule" id="PRU00473"/>
    </source>
</evidence>
<evidence type="ECO:0000256" key="1">
    <source>
        <dbReference type="ARBA" id="ARBA00004442"/>
    </source>
</evidence>
<evidence type="ECO:0000256" key="5">
    <source>
        <dbReference type="SAM" id="MobiDB-lite"/>
    </source>
</evidence>
<dbReference type="AlphaFoldDB" id="A0A934UID5"/>
<dbReference type="EMBL" id="JAEHFV010000001">
    <property type="protein sequence ID" value="MBK0368489.1"/>
    <property type="molecule type" value="Genomic_DNA"/>
</dbReference>
<dbReference type="GO" id="GO:0009279">
    <property type="term" value="C:cell outer membrane"/>
    <property type="evidence" value="ECO:0007669"/>
    <property type="project" value="UniProtKB-SubCell"/>
</dbReference>
<keyword evidence="6" id="KW-0812">Transmembrane</keyword>
<dbReference type="InterPro" id="IPR006664">
    <property type="entry name" value="OMP_bac"/>
</dbReference>
<sequence>MSKKTIYLLGIVVTIILGTFLYLKFCCNCCVEPPIEESKVEVSPTPTVPNFTPFVLIGNDFNYHTNQNLKFLRNDENIIMPVQDSVTIGIVSLKDYLISYPNQRVLITGYATSDENNTTNYENLALARANTIKNFFVSKGLPETQFDTKGIVVETWKMDLDTLLGPAEYKISDVTMETASGNDQWNALKSKINADPLILYFDTNKAKESLTADEKAKFDDIVKYVQNVPSAMIAVVGHTDNVGSSASNEVLAQKRADFAKSYLAKNGIEESKIEATNKGQNEPMADNATPEGQAKNRRAVITIK</sequence>
<dbReference type="Pfam" id="PF00691">
    <property type="entry name" value="OmpA"/>
    <property type="match status" value="2"/>
</dbReference>
<keyword evidence="3" id="KW-0998">Cell outer membrane</keyword>
<feature type="transmembrane region" description="Helical" evidence="6">
    <location>
        <begin position="7"/>
        <end position="25"/>
    </location>
</feature>
<evidence type="ECO:0000256" key="2">
    <source>
        <dbReference type="ARBA" id="ARBA00023136"/>
    </source>
</evidence>
<dbReference type="InterPro" id="IPR050330">
    <property type="entry name" value="Bact_OuterMem_StrucFunc"/>
</dbReference>
<name>A0A934UID5_9FLAO</name>
<dbReference type="InterPro" id="IPR006665">
    <property type="entry name" value="OmpA-like"/>
</dbReference>
<dbReference type="PRINTS" id="PR01023">
    <property type="entry name" value="NAFLGMOTY"/>
</dbReference>
<dbReference type="PROSITE" id="PS51123">
    <property type="entry name" value="OMPA_2"/>
    <property type="match status" value="1"/>
</dbReference>
<protein>
    <submittedName>
        <fullName evidence="8">OmpA family protein</fullName>
    </submittedName>
</protein>
<accession>A0A934UID5</accession>
<evidence type="ECO:0000313" key="9">
    <source>
        <dbReference type="Proteomes" id="UP000609172"/>
    </source>
</evidence>
<evidence type="ECO:0000313" key="8">
    <source>
        <dbReference type="EMBL" id="MBK0368489.1"/>
    </source>
</evidence>
<comment type="subcellular location">
    <subcellularLocation>
        <location evidence="1">Cell outer membrane</location>
    </subcellularLocation>
</comment>
<dbReference type="Gene3D" id="3.30.1330.60">
    <property type="entry name" value="OmpA-like domain"/>
    <property type="match status" value="2"/>
</dbReference>
<keyword evidence="2 4" id="KW-0472">Membrane</keyword>